<keyword evidence="13 16" id="KW-0472">Membrane</keyword>
<evidence type="ECO:0000256" key="13">
    <source>
        <dbReference type="ARBA" id="ARBA00023136"/>
    </source>
</evidence>
<dbReference type="EMBL" id="JAPWTK010000359">
    <property type="protein sequence ID" value="KAJ8941641.1"/>
    <property type="molecule type" value="Genomic_DNA"/>
</dbReference>
<gene>
    <name evidence="17" type="ORF">NQ318_010667</name>
</gene>
<dbReference type="GO" id="GO:0020037">
    <property type="term" value="F:heme binding"/>
    <property type="evidence" value="ECO:0007669"/>
    <property type="project" value="InterPro"/>
</dbReference>
<reference evidence="17" key="1">
    <citation type="journal article" date="2023" name="Insect Mol. Biol.">
        <title>Genome sequencing provides insights into the evolution of gene families encoding plant cell wall-degrading enzymes in longhorned beetles.</title>
        <authorList>
            <person name="Shin N.R."/>
            <person name="Okamura Y."/>
            <person name="Kirsch R."/>
            <person name="Pauchet Y."/>
        </authorList>
    </citation>
    <scope>NUCLEOTIDE SEQUENCE</scope>
    <source>
        <strain evidence="17">AMC_N1</strain>
    </source>
</reference>
<comment type="similarity">
    <text evidence="5 15">Belongs to the cytochrome P450 family.</text>
</comment>
<evidence type="ECO:0000256" key="15">
    <source>
        <dbReference type="RuleBase" id="RU000461"/>
    </source>
</evidence>
<comment type="subcellular location">
    <subcellularLocation>
        <location evidence="4">Endoplasmic reticulum membrane</location>
        <topology evidence="4">Peripheral membrane protein</topology>
    </subcellularLocation>
    <subcellularLocation>
        <location evidence="3">Microsome membrane</location>
        <topology evidence="3">Peripheral membrane protein</topology>
    </subcellularLocation>
</comment>
<evidence type="ECO:0000256" key="6">
    <source>
        <dbReference type="ARBA" id="ARBA00022617"/>
    </source>
</evidence>
<keyword evidence="16" id="KW-1133">Transmembrane helix</keyword>
<evidence type="ECO:0000313" key="18">
    <source>
        <dbReference type="Proteomes" id="UP001162162"/>
    </source>
</evidence>
<evidence type="ECO:0000256" key="14">
    <source>
        <dbReference type="PIRSR" id="PIRSR602403-1"/>
    </source>
</evidence>
<dbReference type="GO" id="GO:0016705">
    <property type="term" value="F:oxidoreductase activity, acting on paired donors, with incorporation or reduction of molecular oxygen"/>
    <property type="evidence" value="ECO:0007669"/>
    <property type="project" value="InterPro"/>
</dbReference>
<name>A0AAV8XRQ7_9CUCU</name>
<feature type="binding site" description="axial binding residue" evidence="14">
    <location>
        <position position="339"/>
    </location>
    <ligand>
        <name>heme</name>
        <dbReference type="ChEBI" id="CHEBI:30413"/>
    </ligand>
    <ligandPart>
        <name>Fe</name>
        <dbReference type="ChEBI" id="CHEBI:18248"/>
    </ligandPart>
</feature>
<evidence type="ECO:0000256" key="11">
    <source>
        <dbReference type="ARBA" id="ARBA00023004"/>
    </source>
</evidence>
<keyword evidence="6 14" id="KW-0349">Heme</keyword>
<keyword evidence="7 14" id="KW-0479">Metal-binding</keyword>
<dbReference type="Gene3D" id="1.10.630.10">
    <property type="entry name" value="Cytochrome P450"/>
    <property type="match status" value="2"/>
</dbReference>
<evidence type="ECO:0000313" key="17">
    <source>
        <dbReference type="EMBL" id="KAJ8941641.1"/>
    </source>
</evidence>
<comment type="cofactor">
    <cofactor evidence="1 14">
        <name>heme</name>
        <dbReference type="ChEBI" id="CHEBI:30413"/>
    </cofactor>
</comment>
<feature type="transmembrane region" description="Helical" evidence="16">
    <location>
        <begin position="6"/>
        <end position="26"/>
    </location>
</feature>
<dbReference type="PANTHER" id="PTHR24292">
    <property type="entry name" value="CYTOCHROME P450"/>
    <property type="match status" value="1"/>
</dbReference>
<keyword evidence="11 14" id="KW-0408">Iron</keyword>
<dbReference type="InterPro" id="IPR002403">
    <property type="entry name" value="Cyt_P450_E_grp-IV"/>
</dbReference>
<comment type="function">
    <text evidence="2">May be involved in the metabolism of insect hormones and in the breakdown of synthetic insecticides.</text>
</comment>
<dbReference type="PRINTS" id="PR00385">
    <property type="entry name" value="P450"/>
</dbReference>
<evidence type="ECO:0000256" key="2">
    <source>
        <dbReference type="ARBA" id="ARBA00003690"/>
    </source>
</evidence>
<dbReference type="GO" id="GO:0005789">
    <property type="term" value="C:endoplasmic reticulum membrane"/>
    <property type="evidence" value="ECO:0007669"/>
    <property type="project" value="UniProtKB-SubCell"/>
</dbReference>
<evidence type="ECO:0000256" key="16">
    <source>
        <dbReference type="SAM" id="Phobius"/>
    </source>
</evidence>
<dbReference type="InterPro" id="IPR036396">
    <property type="entry name" value="Cyt_P450_sf"/>
</dbReference>
<protein>
    <recommendedName>
        <fullName evidence="19">Cytochrome P450</fullName>
    </recommendedName>
</protein>
<evidence type="ECO:0000256" key="5">
    <source>
        <dbReference type="ARBA" id="ARBA00010617"/>
    </source>
</evidence>
<dbReference type="PANTHER" id="PTHR24292:SF100">
    <property type="entry name" value="CYTOCHROME P450 6A16, ISOFORM B-RELATED"/>
    <property type="match status" value="1"/>
</dbReference>
<dbReference type="Proteomes" id="UP001162162">
    <property type="component" value="Unassembled WGS sequence"/>
</dbReference>
<keyword evidence="10 15" id="KW-0560">Oxidoreductase</keyword>
<dbReference type="PROSITE" id="PS00086">
    <property type="entry name" value="CYTOCHROME_P450"/>
    <property type="match status" value="1"/>
</dbReference>
<dbReference type="SUPFAM" id="SSF48264">
    <property type="entry name" value="Cytochrome P450"/>
    <property type="match status" value="1"/>
</dbReference>
<dbReference type="InterPro" id="IPR001128">
    <property type="entry name" value="Cyt_P450"/>
</dbReference>
<keyword evidence="12 15" id="KW-0503">Monooxygenase</keyword>
<evidence type="ECO:0000256" key="7">
    <source>
        <dbReference type="ARBA" id="ARBA00022723"/>
    </source>
</evidence>
<dbReference type="InterPro" id="IPR050476">
    <property type="entry name" value="Insect_CytP450_Detox"/>
</dbReference>
<dbReference type="PRINTS" id="PR00465">
    <property type="entry name" value="EP450IV"/>
</dbReference>
<organism evidence="17 18">
    <name type="scientific">Aromia moschata</name>
    <dbReference type="NCBI Taxonomy" id="1265417"/>
    <lineage>
        <taxon>Eukaryota</taxon>
        <taxon>Metazoa</taxon>
        <taxon>Ecdysozoa</taxon>
        <taxon>Arthropoda</taxon>
        <taxon>Hexapoda</taxon>
        <taxon>Insecta</taxon>
        <taxon>Pterygota</taxon>
        <taxon>Neoptera</taxon>
        <taxon>Endopterygota</taxon>
        <taxon>Coleoptera</taxon>
        <taxon>Polyphaga</taxon>
        <taxon>Cucujiformia</taxon>
        <taxon>Chrysomeloidea</taxon>
        <taxon>Cerambycidae</taxon>
        <taxon>Cerambycinae</taxon>
        <taxon>Callichromatini</taxon>
        <taxon>Aromia</taxon>
    </lineage>
</organism>
<keyword evidence="8" id="KW-0256">Endoplasmic reticulum</keyword>
<keyword evidence="16" id="KW-0812">Transmembrane</keyword>
<evidence type="ECO:0000256" key="9">
    <source>
        <dbReference type="ARBA" id="ARBA00022848"/>
    </source>
</evidence>
<evidence type="ECO:0008006" key="19">
    <source>
        <dbReference type="Google" id="ProtNLM"/>
    </source>
</evidence>
<proteinExistence type="inferred from homology"/>
<dbReference type="InterPro" id="IPR017972">
    <property type="entry name" value="Cyt_P450_CS"/>
</dbReference>
<evidence type="ECO:0000256" key="3">
    <source>
        <dbReference type="ARBA" id="ARBA00004174"/>
    </source>
</evidence>
<keyword evidence="18" id="KW-1185">Reference proteome</keyword>
<sequence length="385" mass="45077">MADIFMATYVILAISAAVCIFILWFYKQAFNYWKKRGLEYLEPTIPFGNAVNLCMKRCTLGEIFAQFYLQLKKKGVKHGGAYLFWKPVYIPIDPNIIKKILISDFDYFPNRGLYINERDDPLSGHLFTMENKEWKIYILKMFKLRVIAREAERFFIVLSKNIMDYRKRKCLKTGDLADTLIQLTNDNDQKKLHHMHKNYTMQPLNCNQVASQMAVFFCGRCQIKLRNEIRETLAKHYNGVTYDSVMEMKYLDWVVDETLRLYPVLPIVPRICEKDYKVPGTEVIIEKGCFVMVTNMGLHRDPEYYPDPDKFDPERFSPENKSSRPNVAYIPFGEGARICVGKRFGLLATKLGVIAMILNFEVTLNEKTTKQIKFETNELIFTKNK</sequence>
<dbReference type="GO" id="GO:0004497">
    <property type="term" value="F:monooxygenase activity"/>
    <property type="evidence" value="ECO:0007669"/>
    <property type="project" value="UniProtKB-KW"/>
</dbReference>
<evidence type="ECO:0000256" key="10">
    <source>
        <dbReference type="ARBA" id="ARBA00023002"/>
    </source>
</evidence>
<keyword evidence="9" id="KW-0492">Microsome</keyword>
<evidence type="ECO:0000256" key="4">
    <source>
        <dbReference type="ARBA" id="ARBA00004406"/>
    </source>
</evidence>
<dbReference type="AlphaFoldDB" id="A0AAV8XRQ7"/>
<evidence type="ECO:0000256" key="8">
    <source>
        <dbReference type="ARBA" id="ARBA00022824"/>
    </source>
</evidence>
<evidence type="ECO:0000256" key="1">
    <source>
        <dbReference type="ARBA" id="ARBA00001971"/>
    </source>
</evidence>
<dbReference type="GO" id="GO:0005506">
    <property type="term" value="F:iron ion binding"/>
    <property type="evidence" value="ECO:0007669"/>
    <property type="project" value="InterPro"/>
</dbReference>
<evidence type="ECO:0000256" key="12">
    <source>
        <dbReference type="ARBA" id="ARBA00023033"/>
    </source>
</evidence>
<comment type="caution">
    <text evidence="17">The sequence shown here is derived from an EMBL/GenBank/DDBJ whole genome shotgun (WGS) entry which is preliminary data.</text>
</comment>
<accession>A0AAV8XRQ7</accession>
<dbReference type="Pfam" id="PF00067">
    <property type="entry name" value="p450"/>
    <property type="match status" value="1"/>
</dbReference>